<dbReference type="Pfam" id="PF13091">
    <property type="entry name" value="PLDc_2"/>
    <property type="match status" value="2"/>
</dbReference>
<evidence type="ECO:0000313" key="4">
    <source>
        <dbReference type="Proteomes" id="UP000196531"/>
    </source>
</evidence>
<dbReference type="Gene3D" id="3.30.870.10">
    <property type="entry name" value="Endonuclease Chain A"/>
    <property type="match status" value="2"/>
</dbReference>
<keyword evidence="1" id="KW-0732">Signal</keyword>
<reference evidence="4" key="1">
    <citation type="journal article" date="2017" name="Proc. Natl. Acad. Sci. U.S.A.">
        <title>Simulation of Deepwater Horizon oil plume reveals substrate specialization within a complex community of hydrocarbon-degraders.</title>
        <authorList>
            <person name="Hu P."/>
            <person name="Dubinsky E.A."/>
            <person name="Probst A.J."/>
            <person name="Wang J."/>
            <person name="Sieber C.M.K."/>
            <person name="Tom L.M."/>
            <person name="Gardinali P."/>
            <person name="Banfield J.F."/>
            <person name="Atlas R.M."/>
            <person name="Andersen G.L."/>
        </authorList>
    </citation>
    <scope>NUCLEOTIDE SEQUENCE [LARGE SCALE GENOMIC DNA]</scope>
</reference>
<comment type="caution">
    <text evidence="3">The sequence shown here is derived from an EMBL/GenBank/DDBJ whole genome shotgun (WGS) entry which is preliminary data.</text>
</comment>
<name>A0A1Y5FG66_9BACT</name>
<dbReference type="AlphaFoldDB" id="A0A1Y5FG66"/>
<proteinExistence type="predicted"/>
<dbReference type="InterPro" id="IPR025202">
    <property type="entry name" value="PLD-like_dom"/>
</dbReference>
<dbReference type="SMART" id="SM00155">
    <property type="entry name" value="PLDc"/>
    <property type="match status" value="2"/>
</dbReference>
<dbReference type="SUPFAM" id="SSF56024">
    <property type="entry name" value="Phospholipase D/nuclease"/>
    <property type="match status" value="2"/>
</dbReference>
<dbReference type="InterPro" id="IPR001736">
    <property type="entry name" value="PLipase_D/transphosphatidylase"/>
</dbReference>
<sequence>MRKTMKGMLLTLALASTTLGAMAAESPLKYPFYEVQVASEESNLRNEMIVLNSGIASLQIRLDMIKRAKKSIEVEYFIYNQDQAGRILTQALVEAAKRGVKVRILVDKSVAVFALDNHIAKELKQYGVELRFYNDASILKLSSMQFRSHRKLFVIDDVEAITGGRNIGDDYFDLSEHFNFLDRDIFVKGSIVKGMRESFDKYFGHKITEDPKAPTKPKTFKMAATNRHRRAALRRKYKASVKSFKKAQENAVSFLLQTDADREMMRKVEAISRPILDAKKLHDCPETTYATDVEGARFSKRIKDNFSDKFRVLRKVLDVKIRDTKDSIVVSSPYFIHNNDTEGLMDYLIKKDIDIEIYTNSLGSTDAVYVAANFYKDVFKWQAKGIVPYIHNGKWFPKHETISEGVKTAKWGTHSKTQIYDNDEVMIGTYNVDNRSNYYNSEMALFCKGNKELTAEVSASIEERSRFGYKITGDNAAVDSNNLPADAYGDPTGKSKFIMKAIAIPSILLRDLL</sequence>
<accession>A0A1Y5FG66</accession>
<organism evidence="3 4">
    <name type="scientific">Halobacteriovorax marinus</name>
    <dbReference type="NCBI Taxonomy" id="97084"/>
    <lineage>
        <taxon>Bacteria</taxon>
        <taxon>Pseudomonadati</taxon>
        <taxon>Bdellovibrionota</taxon>
        <taxon>Bacteriovoracia</taxon>
        <taxon>Bacteriovoracales</taxon>
        <taxon>Halobacteriovoraceae</taxon>
        <taxon>Halobacteriovorax</taxon>
    </lineage>
</organism>
<feature type="chain" id="PRO_5012576710" description="PLD phosphodiesterase domain-containing protein" evidence="1">
    <location>
        <begin position="24"/>
        <end position="513"/>
    </location>
</feature>
<evidence type="ECO:0000259" key="2">
    <source>
        <dbReference type="PROSITE" id="PS50035"/>
    </source>
</evidence>
<evidence type="ECO:0000313" key="3">
    <source>
        <dbReference type="EMBL" id="OUR99746.1"/>
    </source>
</evidence>
<feature type="domain" description="PLD phosphodiesterase" evidence="2">
    <location>
        <begin position="409"/>
        <end position="436"/>
    </location>
</feature>
<dbReference type="GO" id="GO:0032049">
    <property type="term" value="P:cardiolipin biosynthetic process"/>
    <property type="evidence" value="ECO:0007669"/>
    <property type="project" value="UniProtKB-ARBA"/>
</dbReference>
<dbReference type="PANTHER" id="PTHR21248">
    <property type="entry name" value="CARDIOLIPIN SYNTHASE"/>
    <property type="match status" value="1"/>
</dbReference>
<dbReference type="PROSITE" id="PS50035">
    <property type="entry name" value="PLD"/>
    <property type="match status" value="2"/>
</dbReference>
<gene>
    <name evidence="3" type="ORF">A9Q84_01600</name>
</gene>
<feature type="signal peptide" evidence="1">
    <location>
        <begin position="1"/>
        <end position="23"/>
    </location>
</feature>
<dbReference type="CDD" id="cd09111">
    <property type="entry name" value="PLDc_ymdC_like_1"/>
    <property type="match status" value="1"/>
</dbReference>
<dbReference type="Proteomes" id="UP000196531">
    <property type="component" value="Unassembled WGS sequence"/>
</dbReference>
<protein>
    <recommendedName>
        <fullName evidence="2">PLD phosphodiesterase domain-containing protein</fullName>
    </recommendedName>
</protein>
<dbReference type="GO" id="GO:0030572">
    <property type="term" value="F:phosphatidyltransferase activity"/>
    <property type="evidence" value="ECO:0007669"/>
    <property type="project" value="UniProtKB-ARBA"/>
</dbReference>
<feature type="domain" description="PLD phosphodiesterase" evidence="2">
    <location>
        <begin position="144"/>
        <end position="171"/>
    </location>
</feature>
<dbReference type="EMBL" id="MAAO01000002">
    <property type="protein sequence ID" value="OUR99746.1"/>
    <property type="molecule type" value="Genomic_DNA"/>
</dbReference>
<dbReference type="PANTHER" id="PTHR21248:SF12">
    <property type="entry name" value="CARDIOLIPIN SYNTHASE C"/>
    <property type="match status" value="1"/>
</dbReference>
<evidence type="ECO:0000256" key="1">
    <source>
        <dbReference type="SAM" id="SignalP"/>
    </source>
</evidence>